<keyword evidence="1" id="KW-0472">Membrane</keyword>
<reference evidence="3 4" key="1">
    <citation type="submission" date="2023-04" db="EMBL/GenBank/DDBJ databases">
        <title>Marinoamorphus aggregata gen. nov., sp. Nov., isolate from tissue of brittle star Ophioplocus japonicus.</title>
        <authorList>
            <person name="Kawano K."/>
            <person name="Sawayama S."/>
            <person name="Nakagawa S."/>
        </authorList>
    </citation>
    <scope>NUCLEOTIDE SEQUENCE [LARGE SCALE GENOMIC DNA]</scope>
    <source>
        <strain evidence="3 4">NKW23</strain>
    </source>
</reference>
<feature type="transmembrane region" description="Helical" evidence="1">
    <location>
        <begin position="20"/>
        <end position="40"/>
    </location>
</feature>
<evidence type="ECO:0000256" key="1">
    <source>
        <dbReference type="SAM" id="Phobius"/>
    </source>
</evidence>
<accession>A0ABQ6LMV4</accession>
<name>A0ABQ6LMV4_9RHOB</name>
<keyword evidence="1" id="KW-0812">Transmembrane</keyword>
<dbReference type="RefSeq" id="WP_285673569.1">
    <property type="nucleotide sequence ID" value="NZ_BSYI01000037.1"/>
</dbReference>
<evidence type="ECO:0000313" key="3">
    <source>
        <dbReference type="EMBL" id="GMG84527.1"/>
    </source>
</evidence>
<keyword evidence="1" id="KW-1133">Transmembrane helix</keyword>
<proteinExistence type="predicted"/>
<dbReference type="InterPro" id="IPR036388">
    <property type="entry name" value="WH-like_DNA-bd_sf"/>
</dbReference>
<evidence type="ECO:0000313" key="4">
    <source>
        <dbReference type="Proteomes" id="UP001239909"/>
    </source>
</evidence>
<feature type="transmembrane region" description="Helical" evidence="1">
    <location>
        <begin position="52"/>
        <end position="71"/>
    </location>
</feature>
<comment type="caution">
    <text evidence="3">The sequence shown here is derived from an EMBL/GenBank/DDBJ whole genome shotgun (WGS) entry which is preliminary data.</text>
</comment>
<dbReference type="SMART" id="SM00421">
    <property type="entry name" value="HTH_LUXR"/>
    <property type="match status" value="1"/>
</dbReference>
<dbReference type="InterPro" id="IPR016032">
    <property type="entry name" value="Sig_transdc_resp-reg_C-effctor"/>
</dbReference>
<gene>
    <name evidence="3" type="ORF">LNKW23_37430</name>
</gene>
<dbReference type="Gene3D" id="1.10.10.10">
    <property type="entry name" value="Winged helix-like DNA-binding domain superfamily/Winged helix DNA-binding domain"/>
    <property type="match status" value="1"/>
</dbReference>
<organism evidence="3 4">
    <name type="scientific">Paralimibaculum aggregatum</name>
    <dbReference type="NCBI Taxonomy" id="3036245"/>
    <lineage>
        <taxon>Bacteria</taxon>
        <taxon>Pseudomonadati</taxon>
        <taxon>Pseudomonadota</taxon>
        <taxon>Alphaproteobacteria</taxon>
        <taxon>Rhodobacterales</taxon>
        <taxon>Paracoccaceae</taxon>
        <taxon>Paralimibaculum</taxon>
    </lineage>
</organism>
<dbReference type="SUPFAM" id="SSF46894">
    <property type="entry name" value="C-terminal effector domain of the bipartite response regulators"/>
    <property type="match status" value="1"/>
</dbReference>
<keyword evidence="4" id="KW-1185">Reference proteome</keyword>
<dbReference type="InterPro" id="IPR000792">
    <property type="entry name" value="Tscrpt_reg_LuxR_C"/>
</dbReference>
<feature type="domain" description="HTH luxR-type" evidence="2">
    <location>
        <begin position="104"/>
        <end position="161"/>
    </location>
</feature>
<protein>
    <submittedName>
        <fullName evidence="3">Helix-turn-helix transcriptional regulator</fullName>
    </submittedName>
</protein>
<evidence type="ECO:0000259" key="2">
    <source>
        <dbReference type="SMART" id="SM00421"/>
    </source>
</evidence>
<sequence length="185" mass="19387">MLRRLQRRWSEAPGGRRETALALVLALQAMAAVFFVGDVLADITFDGADLHLVLEAAVALALVLGVLFGALEMRRTLEEAERSRTALSAARGAMTDLIEARFAAWRLTPAETEVAFLALKGFDVAAIAGLRGAAAGTVRAQLARVYAKSGVASRAELLSLFMDDLIAGPVAGEPSGADAARLPAA</sequence>
<dbReference type="EMBL" id="BSYI01000037">
    <property type="protein sequence ID" value="GMG84527.1"/>
    <property type="molecule type" value="Genomic_DNA"/>
</dbReference>
<dbReference type="Proteomes" id="UP001239909">
    <property type="component" value="Unassembled WGS sequence"/>
</dbReference>